<dbReference type="PANTHER" id="PTHR42885">
    <property type="entry name" value="HISTIDINOL-PHOSPHATE AMINOTRANSFERASE-RELATED"/>
    <property type="match status" value="1"/>
</dbReference>
<evidence type="ECO:0000256" key="8">
    <source>
        <dbReference type="ARBA" id="ARBA00022898"/>
    </source>
</evidence>
<dbReference type="EMBL" id="CP004885">
    <property type="protein sequence ID" value="AGX86841.1"/>
    <property type="molecule type" value="Genomic_DNA"/>
</dbReference>
<dbReference type="RefSeq" id="WP_022771662.1">
    <property type="nucleotide sequence ID" value="NC_022576.1"/>
</dbReference>
<comment type="similarity">
    <text evidence="3 11">Belongs to the class-II pyridoxal-phosphate-dependent aminotransferase family. Histidinol-phosphate aminotransferase subfamily.</text>
</comment>
<evidence type="ECO:0000313" key="13">
    <source>
        <dbReference type="EMBL" id="AGX86841.1"/>
    </source>
</evidence>
<dbReference type="PATRIC" id="fig|946483.4.peg.735"/>
<dbReference type="Proteomes" id="UP000017184">
    <property type="component" value="Chromosome"/>
</dbReference>
<dbReference type="Gene3D" id="3.90.1150.10">
    <property type="entry name" value="Aspartate Aminotransferase, domain 1"/>
    <property type="match status" value="1"/>
</dbReference>
<dbReference type="HOGENOM" id="CLU_017584_3_1_4"/>
<evidence type="ECO:0000313" key="14">
    <source>
        <dbReference type="Proteomes" id="UP000017184"/>
    </source>
</evidence>
<comment type="cofactor">
    <cofactor evidence="1 11">
        <name>pyridoxal 5'-phosphate</name>
        <dbReference type="ChEBI" id="CHEBI:597326"/>
    </cofactor>
</comment>
<keyword evidence="5 11" id="KW-0032">Aminotransferase</keyword>
<dbReference type="Gene3D" id="3.40.640.10">
    <property type="entry name" value="Type I PLP-dependent aspartate aminotransferase-like (Major domain)"/>
    <property type="match status" value="1"/>
</dbReference>
<gene>
    <name evidence="11 13" type="primary">hisC</name>
    <name evidence="13" type="ORF">Cenrod_0734</name>
</gene>
<keyword evidence="14" id="KW-1185">Reference proteome</keyword>
<comment type="subunit">
    <text evidence="4 11">Homodimer.</text>
</comment>
<evidence type="ECO:0000256" key="10">
    <source>
        <dbReference type="ARBA" id="ARBA00047481"/>
    </source>
</evidence>
<dbReference type="InterPro" id="IPR015424">
    <property type="entry name" value="PyrdxlP-dep_Trfase"/>
</dbReference>
<dbReference type="InterPro" id="IPR015422">
    <property type="entry name" value="PyrdxlP-dep_Trfase_small"/>
</dbReference>
<dbReference type="OrthoDB" id="9813612at2"/>
<reference evidence="13 14" key="1">
    <citation type="journal article" date="2013" name="Genome Biol.">
        <title>Genomic analysis reveals key aspects of prokaryotic symbiosis in the phototrophic consortium "Chlorochromatium aggregatum".</title>
        <authorList>
            <person name="Liu Z."/>
            <person name="Muller J."/>
            <person name="Li T."/>
            <person name="Alvey R.M."/>
            <person name="Vogl K."/>
            <person name="Frigaard N.U."/>
            <person name="Rockwell N.C."/>
            <person name="Boyd E.S."/>
            <person name="Tomsho L.P."/>
            <person name="Schuster S.C."/>
            <person name="Henke P."/>
            <person name="Rohde M."/>
            <person name="Overmann J."/>
            <person name="Bryant D.A."/>
        </authorList>
    </citation>
    <scope>NUCLEOTIDE SEQUENCE [LARGE SCALE GENOMIC DNA]</scope>
    <source>
        <strain evidence="13">CR</strain>
    </source>
</reference>
<keyword evidence="8 11" id="KW-0663">Pyridoxal phosphate</keyword>
<evidence type="ECO:0000256" key="1">
    <source>
        <dbReference type="ARBA" id="ARBA00001933"/>
    </source>
</evidence>
<dbReference type="GO" id="GO:0004400">
    <property type="term" value="F:histidinol-phosphate transaminase activity"/>
    <property type="evidence" value="ECO:0007669"/>
    <property type="project" value="UniProtKB-UniRule"/>
</dbReference>
<dbReference type="KEGG" id="cbx:Cenrod_0734"/>
<dbReference type="InterPro" id="IPR004839">
    <property type="entry name" value="Aminotransferase_I/II_large"/>
</dbReference>
<dbReference type="Pfam" id="PF00155">
    <property type="entry name" value="Aminotran_1_2"/>
    <property type="match status" value="1"/>
</dbReference>
<dbReference type="PANTHER" id="PTHR42885:SF2">
    <property type="entry name" value="HISTIDINOL-PHOSPHATE AMINOTRANSFERASE"/>
    <property type="match status" value="1"/>
</dbReference>
<dbReference type="EC" id="2.6.1.9" evidence="11"/>
<dbReference type="AlphaFoldDB" id="U5N5T0"/>
<dbReference type="GO" id="GO:0030170">
    <property type="term" value="F:pyridoxal phosphate binding"/>
    <property type="evidence" value="ECO:0007669"/>
    <property type="project" value="InterPro"/>
</dbReference>
<dbReference type="InterPro" id="IPR005861">
    <property type="entry name" value="HisP_aminotrans"/>
</dbReference>
<proteinExistence type="inferred from homology"/>
<dbReference type="GO" id="GO:0000105">
    <property type="term" value="P:L-histidine biosynthetic process"/>
    <property type="evidence" value="ECO:0007669"/>
    <property type="project" value="UniProtKB-UniRule"/>
</dbReference>
<evidence type="ECO:0000256" key="5">
    <source>
        <dbReference type="ARBA" id="ARBA00022576"/>
    </source>
</evidence>
<evidence type="ECO:0000256" key="6">
    <source>
        <dbReference type="ARBA" id="ARBA00022605"/>
    </source>
</evidence>
<evidence type="ECO:0000256" key="3">
    <source>
        <dbReference type="ARBA" id="ARBA00007970"/>
    </source>
</evidence>
<evidence type="ECO:0000256" key="7">
    <source>
        <dbReference type="ARBA" id="ARBA00022679"/>
    </source>
</evidence>
<organism evidence="13 14">
    <name type="scientific">Candidatus Symbiobacter mobilis CR</name>
    <dbReference type="NCBI Taxonomy" id="946483"/>
    <lineage>
        <taxon>Bacteria</taxon>
        <taxon>Pseudomonadati</taxon>
        <taxon>Pseudomonadota</taxon>
        <taxon>Betaproteobacteria</taxon>
        <taxon>Burkholderiales</taxon>
        <taxon>Comamonadaceae</taxon>
    </lineage>
</organism>
<evidence type="ECO:0000256" key="9">
    <source>
        <dbReference type="ARBA" id="ARBA00023102"/>
    </source>
</evidence>
<comment type="pathway">
    <text evidence="2 11">Amino-acid biosynthesis; L-histidine biosynthesis; L-histidine from 5-phospho-alpha-D-ribose 1-diphosphate: step 7/9.</text>
</comment>
<keyword evidence="9 11" id="KW-0368">Histidine biosynthesis</keyword>
<feature type="modified residue" description="N6-(pyridoxal phosphate)lysine" evidence="11">
    <location>
        <position position="226"/>
    </location>
</feature>
<evidence type="ECO:0000256" key="2">
    <source>
        <dbReference type="ARBA" id="ARBA00005011"/>
    </source>
</evidence>
<keyword evidence="6 11" id="KW-0028">Amino-acid biosynthesis</keyword>
<dbReference type="eggNOG" id="COG0079">
    <property type="taxonomic scope" value="Bacteria"/>
</dbReference>
<dbReference type="HAMAP" id="MF_01023">
    <property type="entry name" value="HisC_aminotrans_2"/>
    <property type="match status" value="1"/>
</dbReference>
<dbReference type="CDD" id="cd00609">
    <property type="entry name" value="AAT_like"/>
    <property type="match status" value="1"/>
</dbReference>
<accession>U5N5T0</accession>
<keyword evidence="7 11" id="KW-0808">Transferase</keyword>
<comment type="catalytic activity">
    <reaction evidence="10 11">
        <text>L-histidinol phosphate + 2-oxoglutarate = 3-(imidazol-4-yl)-2-oxopropyl phosphate + L-glutamate</text>
        <dbReference type="Rhea" id="RHEA:23744"/>
        <dbReference type="ChEBI" id="CHEBI:16810"/>
        <dbReference type="ChEBI" id="CHEBI:29985"/>
        <dbReference type="ChEBI" id="CHEBI:57766"/>
        <dbReference type="ChEBI" id="CHEBI:57980"/>
        <dbReference type="EC" id="2.6.1.9"/>
    </reaction>
</comment>
<feature type="domain" description="Aminotransferase class I/classII large" evidence="12">
    <location>
        <begin position="30"/>
        <end position="359"/>
    </location>
</feature>
<dbReference type="SUPFAM" id="SSF53383">
    <property type="entry name" value="PLP-dependent transferases"/>
    <property type="match status" value="1"/>
</dbReference>
<dbReference type="UniPathway" id="UPA00031">
    <property type="reaction ID" value="UER00012"/>
</dbReference>
<sequence>MTTVSTLLDSCIRPDIRALRAYTVHDATGLVKLDAMENPHRPPSEWRAELGRRLAEVELHRYPGARNAALHAALRAYTPVPENCGLLLGNGSDELISLLALACARRSPQGHTACMLAPEPCFVMYGVCAAWHGMRYVGVPLREDFSLDIPATQAAIVEHRPALLFLAYPNNPTANLWATADIEALIDCAQHSLVVIDEAYFPFADRNCVAYLGRYPNVLLLRTLSKFGLAGVRIGYLAGPQELIAEFDKVRPPYNVSVLDTETALFALERHEVFEAQAADIRAQRDALIATLAGWKKVQVFPSQANMILVRVPDAQRVFAGMLERKVLVKNVSTMHSLLHDCLRLTVGTAAENALMLSALEHSL</sequence>
<evidence type="ECO:0000259" key="12">
    <source>
        <dbReference type="Pfam" id="PF00155"/>
    </source>
</evidence>
<name>U5N5T0_9BURK</name>
<dbReference type="NCBIfam" id="TIGR01141">
    <property type="entry name" value="hisC"/>
    <property type="match status" value="1"/>
</dbReference>
<dbReference type="InterPro" id="IPR015421">
    <property type="entry name" value="PyrdxlP-dep_Trfase_major"/>
</dbReference>
<evidence type="ECO:0000256" key="11">
    <source>
        <dbReference type="HAMAP-Rule" id="MF_01023"/>
    </source>
</evidence>
<evidence type="ECO:0000256" key="4">
    <source>
        <dbReference type="ARBA" id="ARBA00011738"/>
    </source>
</evidence>
<dbReference type="STRING" id="946483.Cenrod_0734"/>
<protein>
    <recommendedName>
        <fullName evidence="11">Histidinol-phosphate aminotransferase</fullName>
        <ecNumber evidence="11">2.6.1.9</ecNumber>
    </recommendedName>
    <alternativeName>
        <fullName evidence="11">Imidazole acetol-phosphate transaminase</fullName>
    </alternativeName>
</protein>